<dbReference type="Proteomes" id="UP000094598">
    <property type="component" value="Chromosome"/>
</dbReference>
<keyword evidence="4" id="KW-1185">Reference proteome</keyword>
<proteinExistence type="predicted"/>
<dbReference type="Proteomes" id="UP000322283">
    <property type="component" value="Unassembled WGS sequence"/>
</dbReference>
<evidence type="ECO:0000313" key="1">
    <source>
        <dbReference type="EMBL" id="AOQ24715.1"/>
    </source>
</evidence>
<reference evidence="2 4" key="2">
    <citation type="submission" date="2019-05" db="EMBL/GenBank/DDBJ databases">
        <title>Genome sequence of Moorella thermoacetica ATCC 33924.</title>
        <authorList>
            <person name="Poehlein A."/>
            <person name="Bengelsdorf F.R."/>
            <person name="Duerre P."/>
            <person name="Daniel R."/>
        </authorList>
    </citation>
    <scope>NUCLEOTIDE SEQUENCE [LARGE SCALE GENOMIC DNA]</scope>
    <source>
        <strain evidence="2 4">ATCC 33924</strain>
    </source>
</reference>
<name>A0AAC9HIV6_NEOTH</name>
<dbReference type="EMBL" id="VCDX01000006">
    <property type="protein sequence ID" value="TYL12818.1"/>
    <property type="molecule type" value="Genomic_DNA"/>
</dbReference>
<reference evidence="1 3" key="1">
    <citation type="submission" date="2016-08" db="EMBL/GenBank/DDBJ databases">
        <title>Moorella thermoacetica DSM 103132.</title>
        <authorList>
            <person name="Jendresen C.B."/>
            <person name="Redl S.M."/>
            <person name="Jensen T.O."/>
            <person name="Nielsen A.T."/>
        </authorList>
    </citation>
    <scope>NUCLEOTIDE SEQUENCE [LARGE SCALE GENOMIC DNA]</scope>
    <source>
        <strain evidence="1 3">DSM 103132</strain>
    </source>
</reference>
<dbReference type="EMBL" id="CP017019">
    <property type="protein sequence ID" value="AOQ24715.1"/>
    <property type="molecule type" value="Genomic_DNA"/>
</dbReference>
<sequence>MTERELERQLLEWSKQYGRLEYSEIAGQEFIWRLLTRGEYKRLVAAEMEPADKEELVCQTCVLFPQDYDFSSCLAGIPTTLAREILEKSGFPYNGEPNPLGKKMLDTFRAEMDVIDNQIDCVIVEAFPRLTLEEVADWSLEKTMYYLSRAEWILHHLRGLPLVPVGQNSHKK</sequence>
<evidence type="ECO:0000313" key="2">
    <source>
        <dbReference type="EMBL" id="TYL12818.1"/>
    </source>
</evidence>
<gene>
    <name evidence="1" type="ORF">Maut_02287</name>
    <name evidence="2" type="ORF">MTAT_20600</name>
</gene>
<protein>
    <submittedName>
        <fullName evidence="1">Uncharacterized protein</fullName>
    </submittedName>
</protein>
<dbReference type="AlphaFoldDB" id="A0AAC9HIV6"/>
<evidence type="ECO:0000313" key="4">
    <source>
        <dbReference type="Proteomes" id="UP000322283"/>
    </source>
</evidence>
<evidence type="ECO:0000313" key="3">
    <source>
        <dbReference type="Proteomes" id="UP000094598"/>
    </source>
</evidence>
<organism evidence="1 3">
    <name type="scientific">Neomoorella thermoacetica</name>
    <name type="common">Clostridium thermoaceticum</name>
    <dbReference type="NCBI Taxonomy" id="1525"/>
    <lineage>
        <taxon>Bacteria</taxon>
        <taxon>Bacillati</taxon>
        <taxon>Bacillota</taxon>
        <taxon>Clostridia</taxon>
        <taxon>Neomoorellales</taxon>
        <taxon>Neomoorellaceae</taxon>
        <taxon>Neomoorella</taxon>
    </lineage>
</organism>
<dbReference type="RefSeq" id="WP_148871570.1">
    <property type="nucleotide sequence ID" value="NZ_CP017019.1"/>
</dbReference>
<accession>A0AAC9HIV6</accession>